<reference evidence="2" key="1">
    <citation type="submission" date="2023-02" db="EMBL/GenBank/DDBJ databases">
        <title>Tahibacter soli sp. nov. isolated from soil.</title>
        <authorList>
            <person name="Baek J.H."/>
            <person name="Lee J.K."/>
            <person name="Choi D.G."/>
            <person name="Jeon C.O."/>
        </authorList>
    </citation>
    <scope>NUCLEOTIDE SEQUENCE</scope>
    <source>
        <strain evidence="2">BL</strain>
    </source>
</reference>
<dbReference type="SUPFAM" id="SSF101327">
    <property type="entry name" value="YgfB-like"/>
    <property type="match status" value="1"/>
</dbReference>
<evidence type="ECO:0000313" key="2">
    <source>
        <dbReference type="EMBL" id="MDC8013621.1"/>
    </source>
</evidence>
<dbReference type="InterPro" id="IPR011978">
    <property type="entry name" value="YgfB-like"/>
</dbReference>
<dbReference type="RefSeq" id="WP_263542316.1">
    <property type="nucleotide sequence ID" value="NZ_JAOVZO020000018.1"/>
</dbReference>
<dbReference type="PANTHER" id="PTHR37528:SF1">
    <property type="entry name" value="UPF0149 PROTEIN YGFB"/>
    <property type="match status" value="1"/>
</dbReference>
<dbReference type="GO" id="GO:0005829">
    <property type="term" value="C:cytosol"/>
    <property type="evidence" value="ECO:0007669"/>
    <property type="project" value="TreeGrafter"/>
</dbReference>
<dbReference type="Proteomes" id="UP001139971">
    <property type="component" value="Unassembled WGS sequence"/>
</dbReference>
<organism evidence="2 3">
    <name type="scientific">Tahibacter soli</name>
    <dbReference type="NCBI Taxonomy" id="2983605"/>
    <lineage>
        <taxon>Bacteria</taxon>
        <taxon>Pseudomonadati</taxon>
        <taxon>Pseudomonadota</taxon>
        <taxon>Gammaproteobacteria</taxon>
        <taxon>Lysobacterales</taxon>
        <taxon>Rhodanobacteraceae</taxon>
        <taxon>Tahibacter</taxon>
    </lineage>
</organism>
<gene>
    <name evidence="2" type="ORF">OD750_013845</name>
</gene>
<name>A0A9X3YMY5_9GAMM</name>
<dbReference type="AlphaFoldDB" id="A0A9X3YMY5"/>
<protein>
    <submittedName>
        <fullName evidence="2">UPF0149 family protein</fullName>
    </submittedName>
</protein>
<dbReference type="InterPro" id="IPR036255">
    <property type="entry name" value="YgfB-like_sf"/>
</dbReference>
<dbReference type="Pfam" id="PF03695">
    <property type="entry name" value="UPF0149"/>
    <property type="match status" value="1"/>
</dbReference>
<dbReference type="Gene3D" id="1.20.120.740">
    <property type="entry name" value="YgfB uncharacterised protein family UPF0149, PF03695"/>
    <property type="match status" value="1"/>
</dbReference>
<accession>A0A9X3YMY5</accession>
<comment type="caution">
    <text evidence="2">The sequence shown here is derived from an EMBL/GenBank/DDBJ whole genome shotgun (WGS) entry which is preliminary data.</text>
</comment>
<evidence type="ECO:0000256" key="1">
    <source>
        <dbReference type="ARBA" id="ARBA00038308"/>
    </source>
</evidence>
<comment type="similarity">
    <text evidence="1">Belongs to the UPF0149 family.</text>
</comment>
<evidence type="ECO:0000313" key="3">
    <source>
        <dbReference type="Proteomes" id="UP001139971"/>
    </source>
</evidence>
<dbReference type="EMBL" id="JAOVZO020000018">
    <property type="protein sequence ID" value="MDC8013621.1"/>
    <property type="molecule type" value="Genomic_DNA"/>
</dbReference>
<dbReference type="PANTHER" id="PTHR37528">
    <property type="entry name" value="UPF0149 PROTEIN YGFB"/>
    <property type="match status" value="1"/>
</dbReference>
<sequence length="188" mass="20413">MNTSAITHAELDLALSDLRFGVDPSDLHGSLTGYLCAGGVANARNWLQRLEIDTDDQVSERDRHALLDRLFRDCRRQLEDPELGFEPLLPGDDQPLSERADALVQWCRGFLGGFGLSGAGAGDAAALSGDSAEILRDFGTIAGTRFEYEDAEEDESALAEVLEFIRVGVLLLHTEMTAPADGRRGTVH</sequence>
<keyword evidence="3" id="KW-1185">Reference proteome</keyword>
<proteinExistence type="inferred from homology"/>